<evidence type="ECO:0000256" key="4">
    <source>
        <dbReference type="SAM" id="Coils"/>
    </source>
</evidence>
<dbReference type="InterPro" id="IPR002639">
    <property type="entry name" value="UreF"/>
</dbReference>
<dbReference type="Pfam" id="PF01730">
    <property type="entry name" value="UreF"/>
    <property type="match status" value="1"/>
</dbReference>
<evidence type="ECO:0000256" key="5">
    <source>
        <dbReference type="SAM" id="MobiDB-lite"/>
    </source>
</evidence>
<keyword evidence="7" id="KW-1185">Reference proteome</keyword>
<dbReference type="GO" id="GO:0016151">
    <property type="term" value="F:nickel cation binding"/>
    <property type="evidence" value="ECO:0007669"/>
    <property type="project" value="InterPro"/>
</dbReference>
<dbReference type="STRING" id="1447872.A0A1J9PJP5"/>
<dbReference type="Proteomes" id="UP000182235">
    <property type="component" value="Unassembled WGS sequence"/>
</dbReference>
<evidence type="ECO:0000256" key="3">
    <source>
        <dbReference type="ARBA" id="ARBA00046339"/>
    </source>
</evidence>
<accession>A0A1J9PJP5</accession>
<sequence length="341" mass="37227">MQHLNGHKSNAISIQKEIDDLERKLKDAKQRLNSLNGAPSPDQNLSHPESTPLAIPHALLLLSDSALPLGSFAYSSGLESYLAHNKQLQPRQQSNPQLRTNPIASFRLFLSFSLASQASTTLPYVLAAHRHPDQLETLDNDLDASTPCTVTRRASIAQGLALLGVWERAFKDAYTNTHTKPTTTTTTTTSTSTSTSGDGANPPSNPPTTSQAAINALSIFSTSLKTTYSNPSSSHPNNHLNGHLPPLWAVVCAAMDIDITSTAYVYMLNHAKAVLSAAVRASVMGPYQAQAVLASRWLREMIEWRIRTQWVVTPEEAGQVVPTVDLWVGRHELLYSRIFNS</sequence>
<keyword evidence="1" id="KW-0996">Nickel insertion</keyword>
<evidence type="ECO:0008006" key="8">
    <source>
        <dbReference type="Google" id="ProtNLM"/>
    </source>
</evidence>
<keyword evidence="2" id="KW-0143">Chaperone</keyword>
<feature type="coiled-coil region" evidence="4">
    <location>
        <begin position="4"/>
        <end position="38"/>
    </location>
</feature>
<comment type="similarity">
    <text evidence="3">Belongs to the UreF family.</text>
</comment>
<proteinExistence type="inferred from homology"/>
<evidence type="ECO:0000256" key="1">
    <source>
        <dbReference type="ARBA" id="ARBA00022988"/>
    </source>
</evidence>
<keyword evidence="4" id="KW-0175">Coiled coil</keyword>
<dbReference type="PANTHER" id="PTHR33620:SF1">
    <property type="entry name" value="UREASE ACCESSORY PROTEIN F"/>
    <property type="match status" value="1"/>
</dbReference>
<evidence type="ECO:0000313" key="6">
    <source>
        <dbReference type="EMBL" id="OJD16712.1"/>
    </source>
</evidence>
<evidence type="ECO:0000313" key="7">
    <source>
        <dbReference type="Proteomes" id="UP000182235"/>
    </source>
</evidence>
<dbReference type="EMBL" id="LGRN01000095">
    <property type="protein sequence ID" value="OJD16712.1"/>
    <property type="molecule type" value="Genomic_DNA"/>
</dbReference>
<dbReference type="PANTHER" id="PTHR33620">
    <property type="entry name" value="UREASE ACCESSORY PROTEIN F"/>
    <property type="match status" value="1"/>
</dbReference>
<dbReference type="Gene3D" id="1.10.4190.10">
    <property type="entry name" value="Urease accessory protein UreF"/>
    <property type="match status" value="1"/>
</dbReference>
<dbReference type="VEuPathDB" id="FungiDB:AJ78_03137"/>
<evidence type="ECO:0000256" key="2">
    <source>
        <dbReference type="ARBA" id="ARBA00023186"/>
    </source>
</evidence>
<name>A0A1J9PJP5_9EURO</name>
<feature type="compositionally biased region" description="Low complexity" evidence="5">
    <location>
        <begin position="177"/>
        <end position="196"/>
    </location>
</feature>
<dbReference type="AlphaFoldDB" id="A0A1J9PJP5"/>
<comment type="caution">
    <text evidence="6">The sequence shown here is derived from an EMBL/GenBank/DDBJ whole genome shotgun (WGS) entry which is preliminary data.</text>
</comment>
<organism evidence="6 7">
    <name type="scientific">Emergomyces pasteurianus Ep9510</name>
    <dbReference type="NCBI Taxonomy" id="1447872"/>
    <lineage>
        <taxon>Eukaryota</taxon>
        <taxon>Fungi</taxon>
        <taxon>Dikarya</taxon>
        <taxon>Ascomycota</taxon>
        <taxon>Pezizomycotina</taxon>
        <taxon>Eurotiomycetes</taxon>
        <taxon>Eurotiomycetidae</taxon>
        <taxon>Onygenales</taxon>
        <taxon>Ajellomycetaceae</taxon>
        <taxon>Emergomyces</taxon>
    </lineage>
</organism>
<dbReference type="OrthoDB" id="2550922at2759"/>
<protein>
    <recommendedName>
        <fullName evidence="8">Urease accessory protein UreF</fullName>
    </recommendedName>
</protein>
<reference evidence="6 7" key="1">
    <citation type="submission" date="2015-07" db="EMBL/GenBank/DDBJ databases">
        <title>Emmonsia species relationships and genome sequence.</title>
        <authorList>
            <consortium name="The Broad Institute Genomics Platform"/>
            <person name="Cuomo C.A."/>
            <person name="Munoz J.F."/>
            <person name="Imamovic A."/>
            <person name="Priest M.E."/>
            <person name="Young S."/>
            <person name="Clay O.K."/>
            <person name="McEwen J.G."/>
        </authorList>
    </citation>
    <scope>NUCLEOTIDE SEQUENCE [LARGE SCALE GENOMIC DNA]</scope>
    <source>
        <strain evidence="6 7">UAMH 9510</strain>
    </source>
</reference>
<dbReference type="InterPro" id="IPR038277">
    <property type="entry name" value="UreF_sf"/>
</dbReference>
<feature type="region of interest" description="Disordered" evidence="5">
    <location>
        <begin position="177"/>
        <end position="210"/>
    </location>
</feature>
<gene>
    <name evidence="6" type="ORF">AJ78_03137</name>
</gene>